<gene>
    <name evidence="5" type="ORF">Lcin_0443</name>
    <name evidence="6" type="ORF">NCTC12438_03227</name>
</gene>
<dbReference type="Proteomes" id="UP000054854">
    <property type="component" value="Unassembled WGS sequence"/>
</dbReference>
<accession>A0A378IX53</accession>
<dbReference type="STRING" id="28085.Lcin_0443"/>
<evidence type="ECO:0000256" key="2">
    <source>
        <dbReference type="RuleBase" id="RU003616"/>
    </source>
</evidence>
<reference evidence="5 7" key="1">
    <citation type="submission" date="2015-11" db="EMBL/GenBank/DDBJ databases">
        <title>Genomic analysis of 38 Legionella species identifies large and diverse effector repertoires.</title>
        <authorList>
            <person name="Burstein D."/>
            <person name="Amaro F."/>
            <person name="Zusman T."/>
            <person name="Lifshitz Z."/>
            <person name="Cohen O."/>
            <person name="Gilbert J.A."/>
            <person name="Pupko T."/>
            <person name="Shuman H.A."/>
            <person name="Segal G."/>
        </authorList>
    </citation>
    <scope>NUCLEOTIDE SEQUENCE [LARGE SCALE GENOMIC DNA]</scope>
    <source>
        <strain evidence="5 7">CDC#72-OH-14</strain>
    </source>
</reference>
<evidence type="ECO:0000313" key="7">
    <source>
        <dbReference type="Proteomes" id="UP000054854"/>
    </source>
</evidence>
<dbReference type="InterPro" id="IPR002068">
    <property type="entry name" value="A-crystallin/Hsp20_dom"/>
</dbReference>
<keyword evidence="7" id="KW-1185">Reference proteome</keyword>
<dbReference type="CDD" id="cd00298">
    <property type="entry name" value="ACD_sHsps_p23-like"/>
    <property type="match status" value="1"/>
</dbReference>
<evidence type="ECO:0000313" key="8">
    <source>
        <dbReference type="Proteomes" id="UP000255316"/>
    </source>
</evidence>
<keyword evidence="6" id="KW-0346">Stress response</keyword>
<dbReference type="Gene3D" id="2.60.40.790">
    <property type="match status" value="1"/>
</dbReference>
<name>A0A378IX53_9GAMM</name>
<dbReference type="EMBL" id="UGNX01000001">
    <property type="protein sequence ID" value="STX36594.1"/>
    <property type="molecule type" value="Genomic_DNA"/>
</dbReference>
<dbReference type="EMBL" id="LNXX01000005">
    <property type="protein sequence ID" value="KTC93405.1"/>
    <property type="molecule type" value="Genomic_DNA"/>
</dbReference>
<dbReference type="RefSeq" id="WP_058463681.1">
    <property type="nucleotide sequence ID" value="NZ_CAAAHQ010000042.1"/>
</dbReference>
<reference evidence="6 8" key="2">
    <citation type="submission" date="2018-06" db="EMBL/GenBank/DDBJ databases">
        <authorList>
            <consortium name="Pathogen Informatics"/>
            <person name="Doyle S."/>
        </authorList>
    </citation>
    <scope>NUCLEOTIDE SEQUENCE [LARGE SCALE GENOMIC DNA]</scope>
    <source>
        <strain evidence="6 8">NCTC12438</strain>
    </source>
</reference>
<feature type="chain" id="PRO_5016698761" evidence="3">
    <location>
        <begin position="25"/>
        <end position="196"/>
    </location>
</feature>
<organism evidence="6 8">
    <name type="scientific">Legionella cincinnatiensis</name>
    <dbReference type="NCBI Taxonomy" id="28085"/>
    <lineage>
        <taxon>Bacteria</taxon>
        <taxon>Pseudomonadati</taxon>
        <taxon>Pseudomonadota</taxon>
        <taxon>Gammaproteobacteria</taxon>
        <taxon>Legionellales</taxon>
        <taxon>Legionellaceae</taxon>
        <taxon>Legionella</taxon>
    </lineage>
</organism>
<keyword evidence="3" id="KW-0732">Signal</keyword>
<feature type="domain" description="SHSP" evidence="4">
    <location>
        <begin position="89"/>
        <end position="196"/>
    </location>
</feature>
<dbReference type="OrthoDB" id="5637782at2"/>
<dbReference type="Proteomes" id="UP000255316">
    <property type="component" value="Unassembled WGS sequence"/>
</dbReference>
<sequence>MKKKLFPILISVPLITMISAGAMALEAKQNNQVPNSNAPLSLDPFANDPFFQSPNDVLKQMDKMQQAMDQFIKSQFSQMQNNLINQPNQNFFGSTSNIQIKENKNEIVYKIKLPQGADSKIDVSVKEGQLIVSSNVTQKITREYDSNKSVSYSQSNYSQAFHLPPGYDPNSMTTKMKDANLIVTFFKKSPLPSSTL</sequence>
<evidence type="ECO:0000256" key="1">
    <source>
        <dbReference type="PROSITE-ProRule" id="PRU00285"/>
    </source>
</evidence>
<proteinExistence type="inferred from homology"/>
<evidence type="ECO:0000256" key="3">
    <source>
        <dbReference type="SAM" id="SignalP"/>
    </source>
</evidence>
<dbReference type="AlphaFoldDB" id="A0A378IX53"/>
<dbReference type="SUPFAM" id="SSF49764">
    <property type="entry name" value="HSP20-like chaperones"/>
    <property type="match status" value="1"/>
</dbReference>
<dbReference type="InterPro" id="IPR008978">
    <property type="entry name" value="HSP20-like_chaperone"/>
</dbReference>
<dbReference type="Pfam" id="PF00011">
    <property type="entry name" value="HSP20"/>
    <property type="match status" value="1"/>
</dbReference>
<feature type="signal peptide" evidence="3">
    <location>
        <begin position="1"/>
        <end position="24"/>
    </location>
</feature>
<evidence type="ECO:0000313" key="5">
    <source>
        <dbReference type="EMBL" id="KTC93405.1"/>
    </source>
</evidence>
<dbReference type="PROSITE" id="PS01031">
    <property type="entry name" value="SHSP"/>
    <property type="match status" value="1"/>
</dbReference>
<comment type="similarity">
    <text evidence="1 2">Belongs to the small heat shock protein (HSP20) family.</text>
</comment>
<evidence type="ECO:0000259" key="4">
    <source>
        <dbReference type="PROSITE" id="PS01031"/>
    </source>
</evidence>
<evidence type="ECO:0000313" key="6">
    <source>
        <dbReference type="EMBL" id="STX36594.1"/>
    </source>
</evidence>
<protein>
    <submittedName>
        <fullName evidence="6">Heat shock hsp20</fullName>
    </submittedName>
</protein>